<dbReference type="EMBL" id="LT670849">
    <property type="protein sequence ID" value="SHN73456.1"/>
    <property type="molecule type" value="Genomic_DNA"/>
</dbReference>
<protein>
    <submittedName>
        <fullName evidence="1">Uncharacterized protein</fullName>
    </submittedName>
</protein>
<dbReference type="Proteomes" id="UP000184096">
    <property type="component" value="Chromosome I"/>
</dbReference>
<evidence type="ECO:0000313" key="2">
    <source>
        <dbReference type="Proteomes" id="UP000184096"/>
    </source>
</evidence>
<reference evidence="2" key="1">
    <citation type="submission" date="2016-11" db="EMBL/GenBank/DDBJ databases">
        <authorList>
            <person name="Varghese N."/>
            <person name="Submissions S."/>
        </authorList>
    </citation>
    <scope>NUCLEOTIDE SEQUENCE [LARGE SCALE GENOMIC DNA]</scope>
    <source>
        <strain evidence="2">GAS401</strain>
    </source>
</reference>
<dbReference type="AlphaFoldDB" id="A0A1M7TS00"/>
<accession>A0A1M7TS00</accession>
<keyword evidence="2" id="KW-1185">Reference proteome</keyword>
<name>A0A1M7TS00_9BRAD</name>
<proteinExistence type="predicted"/>
<organism evidence="1 2">
    <name type="scientific">Bradyrhizobium erythrophlei</name>
    <dbReference type="NCBI Taxonomy" id="1437360"/>
    <lineage>
        <taxon>Bacteria</taxon>
        <taxon>Pseudomonadati</taxon>
        <taxon>Pseudomonadota</taxon>
        <taxon>Alphaproteobacteria</taxon>
        <taxon>Hyphomicrobiales</taxon>
        <taxon>Nitrobacteraceae</taxon>
        <taxon>Bradyrhizobium</taxon>
    </lineage>
</organism>
<evidence type="ECO:0000313" key="1">
    <source>
        <dbReference type="EMBL" id="SHN73456.1"/>
    </source>
</evidence>
<dbReference type="RefSeq" id="WP_072818127.1">
    <property type="nucleotide sequence ID" value="NZ_LT670849.1"/>
</dbReference>
<gene>
    <name evidence="1" type="ORF">SAMN05444170_2482</name>
</gene>
<dbReference type="OrthoDB" id="8220722at2"/>
<sequence>MSIKIAKSKVAQGIYLLRFKTQYELTATFLRIQEYYESPHFHGRIFSLEEYMDWYAKRHGNFTYYEDWAGFNVPSTAFRPFYEGKFDPLSRKEKQLLRLFKDLRHRFYVIGIYGTGAKGSLTHELAHALFFIDDAYRKAVNEAMRGYDTSKLAKEIAEAGYAKHVIPDEIQAYIVAPSGKLGAEPALKPLRQELLALFRQYSKKLSVSGLRKISG</sequence>